<protein>
    <submittedName>
        <fullName evidence="2">Ankyrin repeat domain-containing protein 10 isoform X1</fullName>
    </submittedName>
</protein>
<dbReference type="RefSeq" id="XP_073899084.1">
    <property type="nucleotide sequence ID" value="XM_074042983.1"/>
</dbReference>
<reference evidence="2" key="1">
    <citation type="submission" date="2025-08" db="UniProtKB">
        <authorList>
            <consortium name="RefSeq"/>
        </authorList>
    </citation>
    <scope>IDENTIFICATION</scope>
</reference>
<keyword evidence="1" id="KW-1185">Reference proteome</keyword>
<dbReference type="Proteomes" id="UP001732720">
    <property type="component" value="Chromosome 10"/>
</dbReference>
<sequence length="477" mass="50445">MAAAAAAAGAGVEAGFSSEELLSLRFPLHRACRDGDLAALCSLLPQTPPAHLAAEDSFYGWTPVHWAAHFGKLECLIQLVRAGAALNISTTRYAQTPAHIAAFGGHPQCLVWLIQAGANINKPDCEGETPIHKAARSGSLECITALVANGAHADYVIRIDLIFSSNPRKGSIRIETADTATGASPKPYGCGIECSVWLPFCTQGLLLSLRNASGLTAADIAQTQGFQECTQFLLSIQSHHLSGFYHNGALSGCQENLFPSRISVGTNRKRCLEDSESLGVKKARTGVPSLDYAMPLANGETEDDADKMHIDRELAAVTDMKNSSSVSNTLTNGCVISGHLDFPCTTQLNGMESRNDPCLTGPNAVSNGLVPGPPFPSGQGSAHVNGAEEPEKTCMSVSPEMCGSLHLNGSPSSCVASRPSWVEDMGENLHYGHYHGFGDTAESIPELSSVLEHSSCVQVEQRYNSAVLGAMHLHHGS</sequence>
<evidence type="ECO:0000313" key="2">
    <source>
        <dbReference type="RefSeq" id="XP_073899084.1"/>
    </source>
</evidence>
<name>A0AC58K2C7_CASCN</name>
<accession>A0AC58K2C7</accession>
<organism evidence="1 2">
    <name type="scientific">Castor canadensis</name>
    <name type="common">American beaver</name>
    <dbReference type="NCBI Taxonomy" id="51338"/>
    <lineage>
        <taxon>Eukaryota</taxon>
        <taxon>Metazoa</taxon>
        <taxon>Chordata</taxon>
        <taxon>Craniata</taxon>
        <taxon>Vertebrata</taxon>
        <taxon>Euteleostomi</taxon>
        <taxon>Mammalia</taxon>
        <taxon>Eutheria</taxon>
        <taxon>Euarchontoglires</taxon>
        <taxon>Glires</taxon>
        <taxon>Rodentia</taxon>
        <taxon>Castorimorpha</taxon>
        <taxon>Castoridae</taxon>
        <taxon>Castor</taxon>
    </lineage>
</organism>
<evidence type="ECO:0000313" key="1">
    <source>
        <dbReference type="Proteomes" id="UP001732720"/>
    </source>
</evidence>
<proteinExistence type="predicted"/>
<gene>
    <name evidence="2" type="primary">Ankrd10</name>
</gene>